<evidence type="ECO:0000313" key="3">
    <source>
        <dbReference type="EMBL" id="UXY16928.1"/>
    </source>
</evidence>
<dbReference type="InterPro" id="IPR036465">
    <property type="entry name" value="vWFA_dom_sf"/>
</dbReference>
<sequence>MPEAEDVLVGAARRLVAWGQAYRRARQPAPADALAAQIRRLDLLLAAVFGRRFVLRPAPPRLPHSVLSRLWRLQAPAGTRPLPATDGVQIWLPAHPAVPQHTGMAHLRLLALLQGIRAVRHSGMTPAAVSRIAADPLLADAYLLVEARASEAALQALLPGAGPELDVWRRAALHARPGLAAFAPALRPIEAEVRRALAAPVGNPDVPLPVTDAGEQRLAAAQALAATWRALLGGERRYGEVLFKDDWTGLLLPPTTMVDRPATAATERLPTDEAAPVRSARLQRTPQVRQAAEDEDDAQPAAWMVQTADPHEHAEDPFGLQRPIDQDTQDAAEGFAELVSELPQARLVSTPGRPREFLLADIPPTSGANTDLPALSERYDYPEWDCHRGQYAEHGTCVHLLPAALGNPAWVEATLAAHAPLLHAVRRQFEMLRAERLPLRRQLDGDELDLEAYLELRNDVRAGLAGHQRIYQSRAPQRRQMAVMLLVDASGSTDAWIGGERRVIDIEREALLLVSQALTRFGDPYAILAFSGEGAGGVTVREVKGYADSDPLAVALRIAALEPERYTRAGAAIRHGSAVLLRQPAAHRLLLLLSDGKPNDADRYAGRYGVEDTRRAVQEARQAGLTPFCLTVDRQGASYLPHLFGHGHYALLPRTERLGEALLHCLRRLLQQR</sequence>
<organism evidence="3 4">
    <name type="scientific">Chitiniphilus purpureus</name>
    <dbReference type="NCBI Taxonomy" id="2981137"/>
    <lineage>
        <taxon>Bacteria</taxon>
        <taxon>Pseudomonadati</taxon>
        <taxon>Pseudomonadota</taxon>
        <taxon>Betaproteobacteria</taxon>
        <taxon>Neisseriales</taxon>
        <taxon>Chitinibacteraceae</taxon>
        <taxon>Chitiniphilus</taxon>
    </lineage>
</organism>
<feature type="region of interest" description="Disordered" evidence="1">
    <location>
        <begin position="264"/>
        <end position="299"/>
    </location>
</feature>
<dbReference type="InterPro" id="IPR051928">
    <property type="entry name" value="NorD/CobT"/>
</dbReference>
<dbReference type="Proteomes" id="UP001061302">
    <property type="component" value="Chromosome"/>
</dbReference>
<reference evidence="3" key="1">
    <citation type="submission" date="2022-10" db="EMBL/GenBank/DDBJ databases">
        <title>Chitiniphilus purpureus sp. nov., a novel chitin-degrading bacterium isolated from crawfish pond sediment.</title>
        <authorList>
            <person name="Li K."/>
        </authorList>
    </citation>
    <scope>NUCLEOTIDE SEQUENCE</scope>
    <source>
        <strain evidence="3">CD1</strain>
    </source>
</reference>
<dbReference type="InterPro" id="IPR002035">
    <property type="entry name" value="VWF_A"/>
</dbReference>
<evidence type="ECO:0000313" key="4">
    <source>
        <dbReference type="Proteomes" id="UP001061302"/>
    </source>
</evidence>
<dbReference type="EMBL" id="CP106753">
    <property type="protein sequence ID" value="UXY16928.1"/>
    <property type="molecule type" value="Genomic_DNA"/>
</dbReference>
<proteinExistence type="predicted"/>
<feature type="domain" description="VWFA" evidence="2">
    <location>
        <begin position="482"/>
        <end position="666"/>
    </location>
</feature>
<evidence type="ECO:0000259" key="2">
    <source>
        <dbReference type="PROSITE" id="PS50234"/>
    </source>
</evidence>
<dbReference type="CDD" id="cd01454">
    <property type="entry name" value="vWA_norD_type"/>
    <property type="match status" value="1"/>
</dbReference>
<dbReference type="RefSeq" id="WP_263126346.1">
    <property type="nucleotide sequence ID" value="NZ_CP106753.1"/>
</dbReference>
<name>A0ABY6DT68_9NEIS</name>
<dbReference type="PANTHER" id="PTHR41248:SF1">
    <property type="entry name" value="NORD PROTEIN"/>
    <property type="match status" value="1"/>
</dbReference>
<dbReference type="PROSITE" id="PS50234">
    <property type="entry name" value="VWFA"/>
    <property type="match status" value="1"/>
</dbReference>
<accession>A0ABY6DT68</accession>
<dbReference type="SUPFAM" id="SSF53300">
    <property type="entry name" value="vWA-like"/>
    <property type="match status" value="1"/>
</dbReference>
<dbReference type="PANTHER" id="PTHR41248">
    <property type="entry name" value="NORD PROTEIN"/>
    <property type="match status" value="1"/>
</dbReference>
<gene>
    <name evidence="3" type="ORF">N8I74_07910</name>
</gene>
<dbReference type="SMART" id="SM00327">
    <property type="entry name" value="VWA"/>
    <property type="match status" value="1"/>
</dbReference>
<dbReference type="Gene3D" id="3.40.50.410">
    <property type="entry name" value="von Willebrand factor, type A domain"/>
    <property type="match status" value="1"/>
</dbReference>
<dbReference type="Pfam" id="PF00092">
    <property type="entry name" value="VWA"/>
    <property type="match status" value="1"/>
</dbReference>
<keyword evidence="4" id="KW-1185">Reference proteome</keyword>
<evidence type="ECO:0000256" key="1">
    <source>
        <dbReference type="SAM" id="MobiDB-lite"/>
    </source>
</evidence>
<protein>
    <submittedName>
        <fullName evidence="3">VWA domain-containing protein</fullName>
    </submittedName>
</protein>